<organism evidence="9 10">
    <name type="scientific">Actinophytocola algeriensis</name>
    <dbReference type="NCBI Taxonomy" id="1768010"/>
    <lineage>
        <taxon>Bacteria</taxon>
        <taxon>Bacillati</taxon>
        <taxon>Actinomycetota</taxon>
        <taxon>Actinomycetes</taxon>
        <taxon>Pseudonocardiales</taxon>
        <taxon>Pseudonocardiaceae</taxon>
    </lineage>
</organism>
<reference evidence="9 10" key="1">
    <citation type="submission" date="2020-08" db="EMBL/GenBank/DDBJ databases">
        <title>Genomic Encyclopedia of Type Strains, Phase III (KMG-III): the genomes of soil and plant-associated and newly described type strains.</title>
        <authorList>
            <person name="Whitman W."/>
        </authorList>
    </citation>
    <scope>NUCLEOTIDE SEQUENCE [LARGE SCALE GENOMIC DNA]</scope>
    <source>
        <strain evidence="9 10">CECT 8960</strain>
    </source>
</reference>
<feature type="transmembrane region" description="Helical" evidence="7">
    <location>
        <begin position="171"/>
        <end position="189"/>
    </location>
</feature>
<gene>
    <name evidence="9" type="ORF">FHR82_003193</name>
</gene>
<accession>A0A7W7VE76</accession>
<sequence>MVLTAVLDYVGVATFAMVSTVAARDRRLDLVSAAMLGTVAGIGGGTLRDLALDRTVFWLHDPGYLYVCVGAATLVWFVGAGPRRRQTLLFLDALGISSFAVVGALIAGEAGVSAPVAVVMGILTATCGGILRDVLAGELAVLVRRDIYISVAMLSATVFVVATELRLPPVPAAICGAAVGTVLRVLVITRRWQLPAPPRA</sequence>
<dbReference type="RefSeq" id="WP_184811110.1">
    <property type="nucleotide sequence ID" value="NZ_JACHJQ010000003.1"/>
</dbReference>
<dbReference type="Pfam" id="PF03458">
    <property type="entry name" value="Gly_transporter"/>
    <property type="match status" value="2"/>
</dbReference>
<feature type="transmembrane region" description="Helical" evidence="7">
    <location>
        <begin position="63"/>
        <end position="81"/>
    </location>
</feature>
<name>A0A7W7VE76_9PSEU</name>
<feature type="transmembrane region" description="Helical" evidence="7">
    <location>
        <begin position="30"/>
        <end position="51"/>
    </location>
</feature>
<evidence type="ECO:0000259" key="8">
    <source>
        <dbReference type="Pfam" id="PF03458"/>
    </source>
</evidence>
<keyword evidence="5 7" id="KW-1133">Transmembrane helix</keyword>
<dbReference type="GO" id="GO:0005886">
    <property type="term" value="C:plasma membrane"/>
    <property type="evidence" value="ECO:0007669"/>
    <property type="project" value="UniProtKB-SubCell"/>
</dbReference>
<keyword evidence="4 7" id="KW-0812">Transmembrane</keyword>
<proteinExistence type="inferred from homology"/>
<keyword evidence="6 7" id="KW-0472">Membrane</keyword>
<feature type="transmembrane region" description="Helical" evidence="7">
    <location>
        <begin position="6"/>
        <end position="23"/>
    </location>
</feature>
<dbReference type="EMBL" id="JACHJQ010000003">
    <property type="protein sequence ID" value="MBB4906973.1"/>
    <property type="molecule type" value="Genomic_DNA"/>
</dbReference>
<dbReference type="InterPro" id="IPR005115">
    <property type="entry name" value="Gly_transporter"/>
</dbReference>
<feature type="domain" description="Glycine transporter" evidence="8">
    <location>
        <begin position="90"/>
        <end position="162"/>
    </location>
</feature>
<dbReference type="PANTHER" id="PTHR30506">
    <property type="entry name" value="INNER MEMBRANE PROTEIN"/>
    <property type="match status" value="1"/>
</dbReference>
<evidence type="ECO:0000256" key="6">
    <source>
        <dbReference type="ARBA" id="ARBA00023136"/>
    </source>
</evidence>
<evidence type="ECO:0000256" key="1">
    <source>
        <dbReference type="ARBA" id="ARBA00004651"/>
    </source>
</evidence>
<dbReference type="PANTHER" id="PTHR30506:SF3">
    <property type="entry name" value="UPF0126 INNER MEMBRANE PROTEIN YADS-RELATED"/>
    <property type="match status" value="1"/>
</dbReference>
<evidence type="ECO:0000256" key="4">
    <source>
        <dbReference type="ARBA" id="ARBA00022692"/>
    </source>
</evidence>
<feature type="transmembrane region" description="Helical" evidence="7">
    <location>
        <begin position="88"/>
        <end position="108"/>
    </location>
</feature>
<comment type="similarity">
    <text evidence="2">Belongs to the UPF0126 family.</text>
</comment>
<evidence type="ECO:0000256" key="7">
    <source>
        <dbReference type="SAM" id="Phobius"/>
    </source>
</evidence>
<dbReference type="AlphaFoldDB" id="A0A7W7VE76"/>
<evidence type="ECO:0000256" key="2">
    <source>
        <dbReference type="ARBA" id="ARBA00008193"/>
    </source>
</evidence>
<feature type="transmembrane region" description="Helical" evidence="7">
    <location>
        <begin position="147"/>
        <end position="165"/>
    </location>
</feature>
<evidence type="ECO:0000256" key="3">
    <source>
        <dbReference type="ARBA" id="ARBA00022475"/>
    </source>
</evidence>
<comment type="subcellular location">
    <subcellularLocation>
        <location evidence="1">Cell membrane</location>
        <topology evidence="1">Multi-pass membrane protein</topology>
    </subcellularLocation>
</comment>
<evidence type="ECO:0000313" key="10">
    <source>
        <dbReference type="Proteomes" id="UP000520767"/>
    </source>
</evidence>
<protein>
    <submittedName>
        <fullName evidence="9">Putative membrane protein YeiH</fullName>
    </submittedName>
</protein>
<feature type="transmembrane region" description="Helical" evidence="7">
    <location>
        <begin position="114"/>
        <end position="135"/>
    </location>
</feature>
<evidence type="ECO:0000256" key="5">
    <source>
        <dbReference type="ARBA" id="ARBA00022989"/>
    </source>
</evidence>
<comment type="caution">
    <text evidence="9">The sequence shown here is derived from an EMBL/GenBank/DDBJ whole genome shotgun (WGS) entry which is preliminary data.</text>
</comment>
<dbReference type="Proteomes" id="UP000520767">
    <property type="component" value="Unassembled WGS sequence"/>
</dbReference>
<keyword evidence="10" id="KW-1185">Reference proteome</keyword>
<feature type="domain" description="Glycine transporter" evidence="8">
    <location>
        <begin position="6"/>
        <end position="78"/>
    </location>
</feature>
<keyword evidence="3" id="KW-1003">Cell membrane</keyword>
<evidence type="ECO:0000313" key="9">
    <source>
        <dbReference type="EMBL" id="MBB4906973.1"/>
    </source>
</evidence>